<dbReference type="RefSeq" id="WP_080021740.1">
    <property type="nucleotide sequence ID" value="NZ_LTAY01000019.1"/>
</dbReference>
<proteinExistence type="predicted"/>
<protein>
    <submittedName>
        <fullName evidence="1">Uncharacterized protein</fullName>
    </submittedName>
</protein>
<organism evidence="1 2">
    <name type="scientific">Clostridium thermobutyricum DSM 4928</name>
    <dbReference type="NCBI Taxonomy" id="1121339"/>
    <lineage>
        <taxon>Bacteria</taxon>
        <taxon>Bacillati</taxon>
        <taxon>Bacillota</taxon>
        <taxon>Clostridia</taxon>
        <taxon>Eubacteriales</taxon>
        <taxon>Clostridiaceae</taxon>
        <taxon>Clostridium</taxon>
    </lineage>
</organism>
<reference evidence="1 2" key="1">
    <citation type="submission" date="2016-02" db="EMBL/GenBank/DDBJ databases">
        <title>Genome sequence of Clostridium thermobutyricum DSM 4928.</title>
        <authorList>
            <person name="Poehlein A."/>
            <person name="Daniel R."/>
        </authorList>
    </citation>
    <scope>NUCLEOTIDE SEQUENCE [LARGE SCALE GENOMIC DNA]</scope>
    <source>
        <strain evidence="1 2">DSM 4928</strain>
    </source>
</reference>
<evidence type="ECO:0000313" key="1">
    <source>
        <dbReference type="EMBL" id="OPX50153.1"/>
    </source>
</evidence>
<dbReference type="AlphaFoldDB" id="A0A1V4T0E7"/>
<accession>A0A1V4T0E7</accession>
<gene>
    <name evidence="1" type="ORF">CLTHE_03650</name>
</gene>
<evidence type="ECO:0000313" key="2">
    <source>
        <dbReference type="Proteomes" id="UP000191448"/>
    </source>
</evidence>
<dbReference type="Proteomes" id="UP000191448">
    <property type="component" value="Unassembled WGS sequence"/>
</dbReference>
<name>A0A1V4T0E7_9CLOT</name>
<sequence>MDIKILSFLKEERIVFNNSKVNFKCLEQGVIKYYYKIDNSKIEIIYLDKSKVDYIEEIFKYLSIKPTKKNIILFEDNAFIDKYIKNKLIKNNCIIISKNKMQEYFILNEKIKILGLEKDGVIDISLILFGLLKNEELDFSLNIDTIILGREKDNLIGNLVLSILKRLSYINKAKELDLFLYLRNEFNLQDLTFIEDPLKEYINNKVCLNIKQRNGEIIDNELYFSLIKMN</sequence>
<dbReference type="EMBL" id="LTAY01000019">
    <property type="protein sequence ID" value="OPX50153.1"/>
    <property type="molecule type" value="Genomic_DNA"/>
</dbReference>
<comment type="caution">
    <text evidence="1">The sequence shown here is derived from an EMBL/GenBank/DDBJ whole genome shotgun (WGS) entry which is preliminary data.</text>
</comment>